<dbReference type="PANTHER" id="PTHR43221">
    <property type="entry name" value="PROTEASE HTPX"/>
    <property type="match status" value="1"/>
</dbReference>
<evidence type="ECO:0000256" key="5">
    <source>
        <dbReference type="ARBA" id="ARBA00022692"/>
    </source>
</evidence>
<dbReference type="Proteomes" id="UP000672097">
    <property type="component" value="Unassembled WGS sequence"/>
</dbReference>
<accession>A0ABS5E119</accession>
<dbReference type="EC" id="3.4.24.-" evidence="14"/>
<keyword evidence="3" id="KW-1003">Cell membrane</keyword>
<keyword evidence="6" id="KW-0479">Metal-binding</keyword>
<dbReference type="GO" id="GO:0008237">
    <property type="term" value="F:metallopeptidase activity"/>
    <property type="evidence" value="ECO:0007669"/>
    <property type="project" value="UniProtKB-KW"/>
</dbReference>
<name>A0ABS5E119_9BURK</name>
<evidence type="ECO:0000256" key="3">
    <source>
        <dbReference type="ARBA" id="ARBA00022475"/>
    </source>
</evidence>
<keyword evidence="15" id="KW-1185">Reference proteome</keyword>
<evidence type="ECO:0000256" key="12">
    <source>
        <dbReference type="SAM" id="Phobius"/>
    </source>
</evidence>
<evidence type="ECO:0000313" key="14">
    <source>
        <dbReference type="EMBL" id="MBQ0936994.1"/>
    </source>
</evidence>
<evidence type="ECO:0000256" key="1">
    <source>
        <dbReference type="ARBA" id="ARBA00001947"/>
    </source>
</evidence>
<dbReference type="EMBL" id="JAGQDG010000006">
    <property type="protein sequence ID" value="MBQ0936994.1"/>
    <property type="molecule type" value="Genomic_DNA"/>
</dbReference>
<comment type="subcellular location">
    <subcellularLocation>
        <location evidence="2">Cell membrane</location>
        <topology evidence="2">Multi-pass membrane protein</topology>
    </subcellularLocation>
</comment>
<dbReference type="InterPro" id="IPR050083">
    <property type="entry name" value="HtpX_protease"/>
</dbReference>
<evidence type="ECO:0000256" key="8">
    <source>
        <dbReference type="ARBA" id="ARBA00022833"/>
    </source>
</evidence>
<feature type="transmembrane region" description="Helical" evidence="12">
    <location>
        <begin position="78"/>
        <end position="98"/>
    </location>
</feature>
<evidence type="ECO:0000256" key="2">
    <source>
        <dbReference type="ARBA" id="ARBA00004651"/>
    </source>
</evidence>
<keyword evidence="4" id="KW-0645">Protease</keyword>
<organism evidence="14 15">
    <name type="scientific">Ideonella paludis</name>
    <dbReference type="NCBI Taxonomy" id="1233411"/>
    <lineage>
        <taxon>Bacteria</taxon>
        <taxon>Pseudomonadati</taxon>
        <taxon>Pseudomonadota</taxon>
        <taxon>Betaproteobacteria</taxon>
        <taxon>Burkholderiales</taxon>
        <taxon>Sphaerotilaceae</taxon>
        <taxon>Ideonella</taxon>
    </lineage>
</organism>
<evidence type="ECO:0000256" key="10">
    <source>
        <dbReference type="ARBA" id="ARBA00023049"/>
    </source>
</evidence>
<protein>
    <submittedName>
        <fullName evidence="14">M48 family metalloprotease</fullName>
        <ecNumber evidence="14">3.4.24.-</ecNumber>
    </submittedName>
</protein>
<dbReference type="CDD" id="cd07328">
    <property type="entry name" value="M48_Ste24p_like"/>
    <property type="match status" value="1"/>
</dbReference>
<reference evidence="14 15" key="1">
    <citation type="submission" date="2021-04" db="EMBL/GenBank/DDBJ databases">
        <title>The genome sequence of type strain Ideonella paludis KCTC 32238.</title>
        <authorList>
            <person name="Liu Y."/>
        </authorList>
    </citation>
    <scope>NUCLEOTIDE SEQUENCE [LARGE SCALE GENOMIC DNA]</scope>
    <source>
        <strain evidence="14 15">KCTC 32238</strain>
    </source>
</reference>
<keyword evidence="10 14" id="KW-0482">Metalloprotease</keyword>
<evidence type="ECO:0000313" key="15">
    <source>
        <dbReference type="Proteomes" id="UP000672097"/>
    </source>
</evidence>
<comment type="cofactor">
    <cofactor evidence="1">
        <name>Zn(2+)</name>
        <dbReference type="ChEBI" id="CHEBI:29105"/>
    </cofactor>
</comment>
<proteinExistence type="predicted"/>
<evidence type="ECO:0000256" key="6">
    <source>
        <dbReference type="ARBA" id="ARBA00022723"/>
    </source>
</evidence>
<keyword evidence="7 14" id="KW-0378">Hydrolase</keyword>
<feature type="transmembrane region" description="Helical" evidence="12">
    <location>
        <begin position="21"/>
        <end position="42"/>
    </location>
</feature>
<feature type="transmembrane region" description="Helical" evidence="12">
    <location>
        <begin position="48"/>
        <end position="71"/>
    </location>
</feature>
<evidence type="ECO:0000256" key="11">
    <source>
        <dbReference type="ARBA" id="ARBA00023136"/>
    </source>
</evidence>
<dbReference type="Pfam" id="PF01435">
    <property type="entry name" value="Peptidase_M48"/>
    <property type="match status" value="1"/>
</dbReference>
<keyword evidence="9 12" id="KW-1133">Transmembrane helix</keyword>
<sequence>MEMAQFERMVARLETSSQQRPWLYIAQVMGLVLLGFVILLAMTGLAGLVLLAAVGGLIWVLAVGPGAVWLLVAKLGKLLIFALIPLWMLLQNSFKALLIRLPAPQGRALSRQEAPALFQALDDMRQRMKGPRFHHVLLVDDVNAAVVQRPAFGLMGFPRNYLLLGLPLLEAMTPDEALAVVAHEYGHLSGAHGRFGAFIYRLRLTWSTVQAHVDAWQGRMGKLPSRLVGWYAPYFNAYTYVLARQQEYQADAAAAELVGLPAAQSALKRSNVAMACHSAFMDKTIETVRLQALPPSDLAVRWAQEAAAEQAASPRWLNDALDRQANPLDTHPTLRQRLRALGVPDEDLSHSPDTLTGPSAAQAWLGEQLPQLREAQQTAWRDAVNEGWAQQHQSWVERRKALADLLALDERNSDQALEVLRLQLNLEPEADHREGLAAFNSAHPDHALGQFLEGVARLDQEDDSGLANLERAIALDADATKGASEKAWRYLLSRDAAAAEAWAQRWRDRDAWEQERARQVDTLSDQEVLLAPTLSAEARAQAATLMSRHTQGVKRAWLARRQIAADPNVETYVIVLELTAWASFRSKGPEIVQALAKEEWPFVTHLCLLKSFPGYKAKVNLVGDPLLR</sequence>
<gene>
    <name evidence="14" type="ORF">KAK11_16825</name>
</gene>
<evidence type="ECO:0000256" key="4">
    <source>
        <dbReference type="ARBA" id="ARBA00022670"/>
    </source>
</evidence>
<comment type="caution">
    <text evidence="14">The sequence shown here is derived from an EMBL/GenBank/DDBJ whole genome shotgun (WGS) entry which is preliminary data.</text>
</comment>
<dbReference type="PANTHER" id="PTHR43221:SF1">
    <property type="entry name" value="PROTEASE HTPX"/>
    <property type="match status" value="1"/>
</dbReference>
<dbReference type="RefSeq" id="WP_210810394.1">
    <property type="nucleotide sequence ID" value="NZ_JAGQDG010000006.1"/>
</dbReference>
<keyword evidence="8" id="KW-0862">Zinc</keyword>
<keyword evidence="11 12" id="KW-0472">Membrane</keyword>
<dbReference type="InterPro" id="IPR001915">
    <property type="entry name" value="Peptidase_M48"/>
</dbReference>
<evidence type="ECO:0000259" key="13">
    <source>
        <dbReference type="Pfam" id="PF01435"/>
    </source>
</evidence>
<feature type="domain" description="Peptidase M48" evidence="13">
    <location>
        <begin position="154"/>
        <end position="341"/>
    </location>
</feature>
<keyword evidence="5 12" id="KW-0812">Transmembrane</keyword>
<evidence type="ECO:0000256" key="7">
    <source>
        <dbReference type="ARBA" id="ARBA00022801"/>
    </source>
</evidence>
<evidence type="ECO:0000256" key="9">
    <source>
        <dbReference type="ARBA" id="ARBA00022989"/>
    </source>
</evidence>
<dbReference type="Gene3D" id="3.30.2010.10">
    <property type="entry name" value="Metalloproteases ('zincins'), catalytic domain"/>
    <property type="match status" value="1"/>
</dbReference>